<name>A0A0A9A6D8_ARUDO</name>
<dbReference type="EMBL" id="GBRH01252387">
    <property type="protein sequence ID" value="JAD45508.1"/>
    <property type="molecule type" value="Transcribed_RNA"/>
</dbReference>
<reference evidence="1" key="1">
    <citation type="submission" date="2014-09" db="EMBL/GenBank/DDBJ databases">
        <authorList>
            <person name="Magalhaes I.L.F."/>
            <person name="Oliveira U."/>
            <person name="Santos F.R."/>
            <person name="Vidigal T.H.D.A."/>
            <person name="Brescovit A.D."/>
            <person name="Santos A.J."/>
        </authorList>
    </citation>
    <scope>NUCLEOTIDE SEQUENCE</scope>
    <source>
        <tissue evidence="1">Shoot tissue taken approximately 20 cm above the soil surface</tissue>
    </source>
</reference>
<dbReference type="AlphaFoldDB" id="A0A0A9A6D8"/>
<proteinExistence type="predicted"/>
<sequence length="59" mass="6659">MFYMLYSTVTYVMSRRVLSTILIANQALFSDSRGILTQLYFSNAQLFPAVRNTSTGVSL</sequence>
<organism evidence="1">
    <name type="scientific">Arundo donax</name>
    <name type="common">Giant reed</name>
    <name type="synonym">Donax arundinaceus</name>
    <dbReference type="NCBI Taxonomy" id="35708"/>
    <lineage>
        <taxon>Eukaryota</taxon>
        <taxon>Viridiplantae</taxon>
        <taxon>Streptophyta</taxon>
        <taxon>Embryophyta</taxon>
        <taxon>Tracheophyta</taxon>
        <taxon>Spermatophyta</taxon>
        <taxon>Magnoliopsida</taxon>
        <taxon>Liliopsida</taxon>
        <taxon>Poales</taxon>
        <taxon>Poaceae</taxon>
        <taxon>PACMAD clade</taxon>
        <taxon>Arundinoideae</taxon>
        <taxon>Arundineae</taxon>
        <taxon>Arundo</taxon>
    </lineage>
</organism>
<evidence type="ECO:0000313" key="1">
    <source>
        <dbReference type="EMBL" id="JAD45508.1"/>
    </source>
</evidence>
<protein>
    <submittedName>
        <fullName evidence="1">Uncharacterized protein</fullName>
    </submittedName>
</protein>
<reference evidence="1" key="2">
    <citation type="journal article" date="2015" name="Data Brief">
        <title>Shoot transcriptome of the giant reed, Arundo donax.</title>
        <authorList>
            <person name="Barrero R.A."/>
            <person name="Guerrero F.D."/>
            <person name="Moolhuijzen P."/>
            <person name="Goolsby J.A."/>
            <person name="Tidwell J."/>
            <person name="Bellgard S.E."/>
            <person name="Bellgard M.I."/>
        </authorList>
    </citation>
    <scope>NUCLEOTIDE SEQUENCE</scope>
    <source>
        <tissue evidence="1">Shoot tissue taken approximately 20 cm above the soil surface</tissue>
    </source>
</reference>
<accession>A0A0A9A6D8</accession>